<reference evidence="11" key="1">
    <citation type="submission" date="2023-04" db="EMBL/GenBank/DDBJ databases">
        <title>Genome Encyclopedia of Bacteria and Archaea VI: Functional Genomics of Type Strains.</title>
        <authorList>
            <person name="Whitman W."/>
        </authorList>
    </citation>
    <scope>NUCLEOTIDE SEQUENCE</scope>
    <source>
        <strain evidence="11">Enz.4-51</strain>
    </source>
</reference>
<evidence type="ECO:0000256" key="5">
    <source>
        <dbReference type="ARBA" id="ARBA00022741"/>
    </source>
</evidence>
<dbReference type="HAMAP" id="MF_00020">
    <property type="entry name" value="Acetate_kinase"/>
    <property type="match status" value="1"/>
</dbReference>
<evidence type="ECO:0000256" key="3">
    <source>
        <dbReference type="ARBA" id="ARBA00022679"/>
    </source>
</evidence>
<evidence type="ECO:0000256" key="10">
    <source>
        <dbReference type="RuleBase" id="RU003835"/>
    </source>
</evidence>
<gene>
    <name evidence="9" type="primary">ackA</name>
    <name evidence="11" type="ORF">M2127_001610</name>
</gene>
<dbReference type="PIRSF" id="PIRSF000722">
    <property type="entry name" value="Acetate_prop_kin"/>
    <property type="match status" value="1"/>
</dbReference>
<dbReference type="SUPFAM" id="SSF53067">
    <property type="entry name" value="Actin-like ATPase domain"/>
    <property type="match status" value="2"/>
</dbReference>
<protein>
    <recommendedName>
        <fullName evidence="9">Acetate kinase</fullName>
        <ecNumber evidence="9">2.7.2.1</ecNumber>
    </recommendedName>
    <alternativeName>
        <fullName evidence="9">Acetokinase</fullName>
    </alternativeName>
</protein>
<comment type="similarity">
    <text evidence="1 9 10">Belongs to the acetokinase family.</text>
</comment>
<sequence>MGNKLFLTFNAGSSTIKIGVYEHLNEAIKQVAFVRVNLHQHPISLEIQKGLETRQILLKARLTEGLHEVIDELFGFFESELLLDKLYAVGHRVVHGGDLFLGPVILDQKKMAALEDLIPLAPLHQPQALFIIRAIERLRPYLKQTASFDTAFHQTQASAVRHYAIPEKLFHAGIKRYGFHGLSYQYIQSYLSEAFPGPANSKVIIAHLGSGASLCAMDHGMSQDSSMGFSTLSGVPMETRCGDIDASAVLYLAKEKGMGMEQIAHLLYQESGLLGLSGESGNTRDLLMSNTPGAHLALDVFTLRIAGEIGRMISTLNGLDVLVFTGGIGENQAEIRSRICAKLSWLGIELDSKLNDQTPISHQIVSSKESKVKTLVIPTKEEDIIAKQLINILHDRK</sequence>
<comment type="cofactor">
    <cofactor evidence="9">
        <name>Mg(2+)</name>
        <dbReference type="ChEBI" id="CHEBI:18420"/>
    </cofactor>
    <cofactor evidence="9">
        <name>Mn(2+)</name>
        <dbReference type="ChEBI" id="CHEBI:29035"/>
    </cofactor>
    <text evidence="9">Mg(2+). Can also accept Mn(2+).</text>
</comment>
<dbReference type="GO" id="GO:0006085">
    <property type="term" value="P:acetyl-CoA biosynthetic process"/>
    <property type="evidence" value="ECO:0007669"/>
    <property type="project" value="UniProtKB-UniRule"/>
</dbReference>
<feature type="binding site" evidence="9">
    <location>
        <position position="92"/>
    </location>
    <ligand>
        <name>substrate</name>
    </ligand>
</feature>
<feature type="binding site" evidence="9">
    <location>
        <begin position="327"/>
        <end position="331"/>
    </location>
    <ligand>
        <name>ATP</name>
        <dbReference type="ChEBI" id="CHEBI:30616"/>
    </ligand>
</feature>
<dbReference type="InterPro" id="IPR023865">
    <property type="entry name" value="Aliphatic_acid_kinase_CS"/>
</dbReference>
<evidence type="ECO:0000256" key="9">
    <source>
        <dbReference type="HAMAP-Rule" id="MF_00020"/>
    </source>
</evidence>
<dbReference type="EMBL" id="JARXYA010000007">
    <property type="protein sequence ID" value="MDH6504294.1"/>
    <property type="molecule type" value="Genomic_DNA"/>
</dbReference>
<dbReference type="PANTHER" id="PTHR21060">
    <property type="entry name" value="ACETATE KINASE"/>
    <property type="match status" value="1"/>
</dbReference>
<keyword evidence="3 9" id="KW-0808">Transferase</keyword>
<evidence type="ECO:0000313" key="11">
    <source>
        <dbReference type="EMBL" id="MDH6504294.1"/>
    </source>
</evidence>
<dbReference type="GO" id="GO:0008776">
    <property type="term" value="F:acetate kinase activity"/>
    <property type="evidence" value="ECO:0007669"/>
    <property type="project" value="UniProtKB-UniRule"/>
</dbReference>
<dbReference type="AlphaFoldDB" id="A0AA43S576"/>
<keyword evidence="6 9" id="KW-0418">Kinase</keyword>
<feature type="site" description="Transition state stabilizer" evidence="9">
    <location>
        <position position="240"/>
    </location>
</feature>
<dbReference type="EC" id="2.7.2.1" evidence="9"/>
<evidence type="ECO:0000256" key="6">
    <source>
        <dbReference type="ARBA" id="ARBA00022777"/>
    </source>
</evidence>
<dbReference type="Gene3D" id="3.30.420.40">
    <property type="match status" value="2"/>
</dbReference>
<comment type="function">
    <text evidence="9">Catalyzes the formation of acetyl phosphate from acetate and ATP. Can also catalyze the reverse reaction.</text>
</comment>
<keyword evidence="8 9" id="KW-0460">Magnesium</keyword>
<comment type="catalytic activity">
    <reaction evidence="9">
        <text>acetate + ATP = acetyl phosphate + ADP</text>
        <dbReference type="Rhea" id="RHEA:11352"/>
        <dbReference type="ChEBI" id="CHEBI:22191"/>
        <dbReference type="ChEBI" id="CHEBI:30089"/>
        <dbReference type="ChEBI" id="CHEBI:30616"/>
        <dbReference type="ChEBI" id="CHEBI:456216"/>
        <dbReference type="EC" id="2.7.2.1"/>
    </reaction>
</comment>
<evidence type="ECO:0000256" key="1">
    <source>
        <dbReference type="ARBA" id="ARBA00008748"/>
    </source>
</evidence>
<evidence type="ECO:0000313" key="12">
    <source>
        <dbReference type="Proteomes" id="UP001161160"/>
    </source>
</evidence>
<dbReference type="Proteomes" id="UP001161160">
    <property type="component" value="Unassembled WGS sequence"/>
</dbReference>
<dbReference type="GO" id="GO:0005829">
    <property type="term" value="C:cytosol"/>
    <property type="evidence" value="ECO:0007669"/>
    <property type="project" value="TreeGrafter"/>
</dbReference>
<evidence type="ECO:0000256" key="4">
    <source>
        <dbReference type="ARBA" id="ARBA00022723"/>
    </source>
</evidence>
<feature type="site" description="Transition state stabilizer" evidence="9">
    <location>
        <position position="180"/>
    </location>
</feature>
<keyword evidence="12" id="KW-1185">Reference proteome</keyword>
<dbReference type="InterPro" id="IPR004372">
    <property type="entry name" value="Ac/propionate_kinase"/>
</dbReference>
<evidence type="ECO:0000256" key="2">
    <source>
        <dbReference type="ARBA" id="ARBA00022490"/>
    </source>
</evidence>
<dbReference type="InterPro" id="IPR043129">
    <property type="entry name" value="ATPase_NBD"/>
</dbReference>
<keyword evidence="4 9" id="KW-0479">Metal-binding</keyword>
<feature type="binding site" evidence="9">
    <location>
        <position position="381"/>
    </location>
    <ligand>
        <name>Mg(2+)</name>
        <dbReference type="ChEBI" id="CHEBI:18420"/>
    </ligand>
</feature>
<dbReference type="InterPro" id="IPR000890">
    <property type="entry name" value="Aliphatic_acid_kin_short-chain"/>
</dbReference>
<dbReference type="NCBIfam" id="TIGR00016">
    <property type="entry name" value="ackA"/>
    <property type="match status" value="1"/>
</dbReference>
<dbReference type="PROSITE" id="PS01076">
    <property type="entry name" value="ACETATE_KINASE_2"/>
    <property type="match status" value="1"/>
</dbReference>
<name>A0AA43S576_9BURK</name>
<dbReference type="NCBIfam" id="NF005462">
    <property type="entry name" value="PRK07058.1"/>
    <property type="match status" value="1"/>
</dbReference>
<feature type="binding site" evidence="9">
    <location>
        <begin position="207"/>
        <end position="211"/>
    </location>
    <ligand>
        <name>ATP</name>
        <dbReference type="ChEBI" id="CHEBI:30616"/>
    </ligand>
</feature>
<dbReference type="GO" id="GO:0006083">
    <property type="term" value="P:acetate metabolic process"/>
    <property type="evidence" value="ECO:0007669"/>
    <property type="project" value="TreeGrafter"/>
</dbReference>
<keyword evidence="2 9" id="KW-0963">Cytoplasm</keyword>
<keyword evidence="5 9" id="KW-0547">Nucleotide-binding</keyword>
<dbReference type="PRINTS" id="PR00471">
    <property type="entry name" value="ACETATEKNASE"/>
</dbReference>
<keyword evidence="7 9" id="KW-0067">ATP-binding</keyword>
<comment type="caution">
    <text evidence="9">Lacks conserved residue(s) required for the propagation of feature annotation.</text>
</comment>
<dbReference type="PANTHER" id="PTHR21060:SF21">
    <property type="entry name" value="ACETATE KINASE"/>
    <property type="match status" value="1"/>
</dbReference>
<accession>A0AA43S576</accession>
<feature type="binding site" evidence="9">
    <location>
        <position position="17"/>
    </location>
    <ligand>
        <name>ATP</name>
        <dbReference type="ChEBI" id="CHEBI:30616"/>
    </ligand>
</feature>
<comment type="caution">
    <text evidence="11">The sequence shown here is derived from an EMBL/GenBank/DDBJ whole genome shotgun (WGS) entry which is preliminary data.</text>
</comment>
<dbReference type="RefSeq" id="WP_277541465.1">
    <property type="nucleotide sequence ID" value="NZ_JAQFIK010000002.1"/>
</dbReference>
<dbReference type="GO" id="GO:0000287">
    <property type="term" value="F:magnesium ion binding"/>
    <property type="evidence" value="ECO:0007669"/>
    <property type="project" value="UniProtKB-UniRule"/>
</dbReference>
<comment type="subunit">
    <text evidence="9">Homodimer.</text>
</comment>
<feature type="binding site" evidence="9">
    <location>
        <position position="10"/>
    </location>
    <ligand>
        <name>Mg(2+)</name>
        <dbReference type="ChEBI" id="CHEBI:18420"/>
    </ligand>
</feature>
<comment type="pathway">
    <text evidence="9">Metabolic intermediate biosynthesis; acetyl-CoA biosynthesis; acetyl-CoA from acetate: step 1/2.</text>
</comment>
<dbReference type="Pfam" id="PF00871">
    <property type="entry name" value="Acetate_kinase"/>
    <property type="match status" value="1"/>
</dbReference>
<comment type="subcellular location">
    <subcellularLocation>
        <location evidence="9">Cytoplasm</location>
    </subcellularLocation>
</comment>
<dbReference type="GO" id="GO:0005524">
    <property type="term" value="F:ATP binding"/>
    <property type="evidence" value="ECO:0007669"/>
    <property type="project" value="UniProtKB-KW"/>
</dbReference>
<proteinExistence type="inferred from homology"/>
<organism evidence="11 12">
    <name type="scientific">Polynucleobacter sphagniphilus</name>
    <dbReference type="NCBI Taxonomy" id="1743169"/>
    <lineage>
        <taxon>Bacteria</taxon>
        <taxon>Pseudomonadati</taxon>
        <taxon>Pseudomonadota</taxon>
        <taxon>Betaproteobacteria</taxon>
        <taxon>Burkholderiales</taxon>
        <taxon>Burkholderiaceae</taxon>
        <taxon>Polynucleobacter</taxon>
    </lineage>
</organism>
<feature type="active site" description="Proton donor/acceptor" evidence="9">
    <location>
        <position position="149"/>
    </location>
</feature>
<evidence type="ECO:0000256" key="8">
    <source>
        <dbReference type="ARBA" id="ARBA00022842"/>
    </source>
</evidence>
<evidence type="ECO:0000256" key="7">
    <source>
        <dbReference type="ARBA" id="ARBA00022840"/>
    </source>
</evidence>